<dbReference type="Gene3D" id="1.25.40.10">
    <property type="entry name" value="Tetratricopeptide repeat domain"/>
    <property type="match status" value="1"/>
</dbReference>
<dbReference type="Proteomes" id="UP000528322">
    <property type="component" value="Unassembled WGS sequence"/>
</dbReference>
<proteinExistence type="predicted"/>
<sequence length="1317" mass="149404">MKSSNSLPGISPQASQVSALSFWVSLEEIISKKIKFAPPSASSNTQQSSNLATKLNTINNHNDAASTARLTHPRTANHLLGIIKKLQNTLSQKNVEQPLNTKWWVKASQLSERNSGLHEKIGKQFAQVAYKTLSELRESNDHETTEKLCEFMLDCGQITNKVLVPYAESLMAQRKWVLASLAWSCVVLQNNSITKANLNLSKTLFRAGFINEALLIVDEILTINPHDIKALREKKHQLYKSSFNIRNAIITGYSKQEEVEAPDWGRVAEACMSVLEADKMKVGHTSDYYQFFHASLFYFEDCFCKHDIKTMLTALTNATDFIFKNTQHYKLQKTIIDTTIVTRLTRDSYSYYAQKLYKDLNKTKPSTLHSHEWIAIFIILSWNGLLSCSYIARKHATERITQEVSSETTSLDKLNAAFRCSVEQQQFSTAQSILDILTLKSNPKQIDKFRNYLTVMQAGKTTIDNSTSLTSAQIPSNFKRYVQGKRVAIVGPAPTGEMLGKEIDNYDIVVRFNYLGPEYLPDPLEFGTKTNMSYYSNGLFSLLKTKNIVPKTHNLTYAIVKSEDAKQEIKADAVLLDTLNQGAFFGSLNAVPLSLIHLLQCNPREIKLFKSNFFCSNSLYADGYAGRAHDNILSTPYMKKLQEILLGHDLVSQFEIAANLLKLGVISADRTCSEVLKLSKETYMSQLQQCHALATTGQTAINSETARYIDPKILFYIIDLLINNKQWKSAIRIIEEYAVSGTDYWHDAALMLSRAYIKTGEIYRAKRTLKLLTTSTPQQHYAIIDTLMSERNWFAAKEYIECVVGVDRVNLELSLLLRYSSINFQLEHYQISIDLTIKAIELCCNETTLSQYANQLHAHLCELYVMRRNWSSGSKSDNDCADMQSFWSDAEQACRDALIVAKGKRASRLLANLTQISLFKAQDYLVSNKPKEAIREAESALKEPSLGIPVNLQVTIREAIFTSMDCAENNNQQSKNYIDSIARLCPETISAQKWLILYDILCQTGSLVVASKVRDHAIAASYIEADKTPNQVTLSMAFKAAIEEYEIEKAEFYLNELFGLSTNRETLLLFQTYLQLMTGNRKGISGYSSEWLLRKRDKRFCDYIKGKSIALVGPAPTGDMAGDEIDSYDIVIRLNYAGEQNKMTTEEFGRRTDISYFNVEALRDMNKNKSYGLLDNLSFYVYRNHKYTWLDHDARDGRSRTFIKNNMMFNKGPNAIPAAIFDLLCCGASNIKLFKSNFFLSEKPYAVNYAGRISKEKSNSNSFTDLPFSGHDLLSQLSFVRTLWKNNIIEVEASSDHALTLNNCEYYAELQKLYQFR</sequence>
<reference evidence="1 2" key="1">
    <citation type="submission" date="2020-08" db="EMBL/GenBank/DDBJ databases">
        <title>Genomic Encyclopedia of Type Strains, Phase IV (KMG-IV): sequencing the most valuable type-strain genomes for metagenomic binning, comparative biology and taxonomic classification.</title>
        <authorList>
            <person name="Goeker M."/>
        </authorList>
    </citation>
    <scope>NUCLEOTIDE SEQUENCE [LARGE SCALE GENOMIC DNA]</scope>
    <source>
        <strain evidence="1 2">DSM 22071</strain>
    </source>
</reference>
<comment type="caution">
    <text evidence="1">The sequence shown here is derived from an EMBL/GenBank/DDBJ whole genome shotgun (WGS) entry which is preliminary data.</text>
</comment>
<name>A0A7W7Y693_9BACT</name>
<protein>
    <submittedName>
        <fullName evidence="1">Uncharacterized protein</fullName>
    </submittedName>
</protein>
<dbReference type="SUPFAM" id="SSF48452">
    <property type="entry name" value="TPR-like"/>
    <property type="match status" value="1"/>
</dbReference>
<gene>
    <name evidence="1" type="ORF">HNR37_002181</name>
</gene>
<dbReference type="Gene3D" id="3.90.1480.20">
    <property type="entry name" value="Glycosyl transferase family 29"/>
    <property type="match status" value="1"/>
</dbReference>
<dbReference type="InterPro" id="IPR011990">
    <property type="entry name" value="TPR-like_helical_dom_sf"/>
</dbReference>
<keyword evidence="2" id="KW-1185">Reference proteome</keyword>
<dbReference type="EMBL" id="JACHID010000018">
    <property type="protein sequence ID" value="MBB5022834.1"/>
    <property type="molecule type" value="Genomic_DNA"/>
</dbReference>
<accession>A0A7W7Y693</accession>
<organism evidence="1 2">
    <name type="scientific">Desulfurispira natronophila</name>
    <dbReference type="NCBI Taxonomy" id="682562"/>
    <lineage>
        <taxon>Bacteria</taxon>
        <taxon>Pseudomonadati</taxon>
        <taxon>Chrysiogenota</taxon>
        <taxon>Chrysiogenia</taxon>
        <taxon>Chrysiogenales</taxon>
        <taxon>Chrysiogenaceae</taxon>
        <taxon>Desulfurispira</taxon>
    </lineage>
</organism>
<evidence type="ECO:0000313" key="1">
    <source>
        <dbReference type="EMBL" id="MBB5022834.1"/>
    </source>
</evidence>
<dbReference type="InterPro" id="IPR038578">
    <property type="entry name" value="GT29-like_sf"/>
</dbReference>
<evidence type="ECO:0000313" key="2">
    <source>
        <dbReference type="Proteomes" id="UP000528322"/>
    </source>
</evidence>